<proteinExistence type="predicted"/>
<feature type="region of interest" description="Disordered" evidence="1">
    <location>
        <begin position="22"/>
        <end position="130"/>
    </location>
</feature>
<gene>
    <name evidence="2" type="ORF">QQS21_012251</name>
</gene>
<evidence type="ECO:0000256" key="1">
    <source>
        <dbReference type="SAM" id="MobiDB-lite"/>
    </source>
</evidence>
<reference evidence="2" key="1">
    <citation type="submission" date="2023-06" db="EMBL/GenBank/DDBJ databases">
        <title>Conoideocrella luteorostrata (Hypocreales: Clavicipitaceae), a potential biocontrol fungus for elongate hemlock scale in United States Christmas tree production areas.</title>
        <authorList>
            <person name="Barrett H."/>
            <person name="Lovett B."/>
            <person name="Macias A.M."/>
            <person name="Stajich J.E."/>
            <person name="Kasson M.T."/>
        </authorList>
    </citation>
    <scope>NUCLEOTIDE SEQUENCE</scope>
    <source>
        <strain evidence="2">ARSEF 14590</strain>
    </source>
</reference>
<feature type="compositionally biased region" description="Polar residues" evidence="1">
    <location>
        <begin position="42"/>
        <end position="54"/>
    </location>
</feature>
<evidence type="ECO:0000313" key="3">
    <source>
        <dbReference type="Proteomes" id="UP001251528"/>
    </source>
</evidence>
<dbReference type="EMBL" id="JASWJB010000494">
    <property type="protein sequence ID" value="KAK2590063.1"/>
    <property type="molecule type" value="Genomic_DNA"/>
</dbReference>
<sequence>MAMSSFIEDRLQEYDRVARAEELSRTKGSSLGASMFEEMQDATASTEAGRNGTNPSSPPPSSPSEPSYSNAITGSSAKKRKYDDDEDARSSHNKKPRATRSQSSPSHDARRPSPSNSCPRPLDEGFQHKHPSLLTRLYKFII</sequence>
<dbReference type="AlphaFoldDB" id="A0AAJ0CBI2"/>
<accession>A0AAJ0CBI2</accession>
<protein>
    <submittedName>
        <fullName evidence="2">Uncharacterized protein</fullName>
    </submittedName>
</protein>
<keyword evidence="3" id="KW-1185">Reference proteome</keyword>
<evidence type="ECO:0000313" key="2">
    <source>
        <dbReference type="EMBL" id="KAK2590063.1"/>
    </source>
</evidence>
<comment type="caution">
    <text evidence="2">The sequence shown here is derived from an EMBL/GenBank/DDBJ whole genome shotgun (WGS) entry which is preliminary data.</text>
</comment>
<dbReference type="Proteomes" id="UP001251528">
    <property type="component" value="Unassembled WGS sequence"/>
</dbReference>
<organism evidence="2 3">
    <name type="scientific">Conoideocrella luteorostrata</name>
    <dbReference type="NCBI Taxonomy" id="1105319"/>
    <lineage>
        <taxon>Eukaryota</taxon>
        <taxon>Fungi</taxon>
        <taxon>Dikarya</taxon>
        <taxon>Ascomycota</taxon>
        <taxon>Pezizomycotina</taxon>
        <taxon>Sordariomycetes</taxon>
        <taxon>Hypocreomycetidae</taxon>
        <taxon>Hypocreales</taxon>
        <taxon>Clavicipitaceae</taxon>
        <taxon>Conoideocrella</taxon>
    </lineage>
</organism>
<name>A0AAJ0CBI2_9HYPO</name>